<proteinExistence type="inferred from homology"/>
<dbReference type="AlphaFoldDB" id="A0A3D9RM26"/>
<evidence type="ECO:0000313" key="6">
    <source>
        <dbReference type="EMBL" id="REE80608.1"/>
    </source>
</evidence>
<dbReference type="InterPro" id="IPR029044">
    <property type="entry name" value="Nucleotide-diphossugar_trans"/>
</dbReference>
<evidence type="ECO:0000256" key="3">
    <source>
        <dbReference type="ARBA" id="ARBA00022679"/>
    </source>
</evidence>
<protein>
    <submittedName>
        <fullName evidence="6">Cellulose synthase/poly-beta-1,6-N-acetylglucosamine synthase-like glycosyltransferase</fullName>
    </submittedName>
</protein>
<dbReference type="SUPFAM" id="SSF53448">
    <property type="entry name" value="Nucleotide-diphospho-sugar transferases"/>
    <property type="match status" value="1"/>
</dbReference>
<dbReference type="EMBL" id="QTTQ01000011">
    <property type="protein sequence ID" value="REE80608.1"/>
    <property type="molecule type" value="Genomic_DNA"/>
</dbReference>
<feature type="transmembrane region" description="Helical" evidence="4">
    <location>
        <begin position="341"/>
        <end position="362"/>
    </location>
</feature>
<accession>A0A3D9RM26</accession>
<keyword evidence="2" id="KW-0328">Glycosyltransferase</keyword>
<evidence type="ECO:0000313" key="7">
    <source>
        <dbReference type="Proteomes" id="UP000256429"/>
    </source>
</evidence>
<dbReference type="RefSeq" id="WP_240324967.1">
    <property type="nucleotide sequence ID" value="NZ_QTTQ01000011.1"/>
</dbReference>
<feature type="transmembrane region" description="Helical" evidence="4">
    <location>
        <begin position="6"/>
        <end position="22"/>
    </location>
</feature>
<comment type="similarity">
    <text evidence="1">Belongs to the glycosyltransferase 2 family.</text>
</comment>
<name>A0A3D9RM26_9FLAO</name>
<dbReference type="GO" id="GO:0016757">
    <property type="term" value="F:glycosyltransferase activity"/>
    <property type="evidence" value="ECO:0007669"/>
    <property type="project" value="UniProtKB-KW"/>
</dbReference>
<keyword evidence="7" id="KW-1185">Reference proteome</keyword>
<dbReference type="CDD" id="cd04192">
    <property type="entry name" value="GT_2_like_e"/>
    <property type="match status" value="1"/>
</dbReference>
<gene>
    <name evidence="6" type="ORF">BX611_2257</name>
</gene>
<evidence type="ECO:0000256" key="2">
    <source>
        <dbReference type="ARBA" id="ARBA00022676"/>
    </source>
</evidence>
<keyword evidence="4" id="KW-1133">Transmembrane helix</keyword>
<feature type="domain" description="Glycosyltransferase 2-like" evidence="5">
    <location>
        <begin position="40"/>
        <end position="172"/>
    </location>
</feature>
<sequence>MLFSILISIIYFLLIGSFIIGFDKVKTINLENVSAKNSFSIVIPFRNEAKNLPELLHSLSLLNYPKNLFEILLINDASTDDFNSIIQNFIRNNPNLNVYLLNNQRETKSPKKDAINTAISNSRFNWIVTTDADCQVPKNWLQLFNQTIKQEQPFFISAPVKFKAGKSFLFHFQNLNFLSLIGSTIGGFGINRPFMCNGANLCYHKNTFIEINGFFGNSNISSGDDVFLLEKINKKYPEKVKFLKSIEATVETKPENNFNSFLNQQLRWASKSTAYNNTFSKFIGTLVFTMNLTVIILGFLTIIFTNYLNYFLSITVLKISIDAVLIFKTSNFLNNIKSLKYYLPISLLYPIFIMVAGSLSFFKSYNWKGRTFKK</sequence>
<reference evidence="6 7" key="1">
    <citation type="submission" date="2018-08" db="EMBL/GenBank/DDBJ databases">
        <title>Genomic Encyclopedia of Type Strains, Phase III (KMG-III): the genomes of soil and plant-associated and newly described type strains.</title>
        <authorList>
            <person name="Whitman W."/>
        </authorList>
    </citation>
    <scope>NUCLEOTIDE SEQUENCE [LARGE SCALE GENOMIC DNA]</scope>
    <source>
        <strain evidence="6 7">325-5</strain>
    </source>
</reference>
<feature type="transmembrane region" description="Helical" evidence="4">
    <location>
        <begin position="310"/>
        <end position="329"/>
    </location>
</feature>
<keyword evidence="3 6" id="KW-0808">Transferase</keyword>
<dbReference type="Gene3D" id="3.90.550.10">
    <property type="entry name" value="Spore Coat Polysaccharide Biosynthesis Protein SpsA, Chain A"/>
    <property type="match status" value="1"/>
</dbReference>
<organism evidence="6 7">
    <name type="scientific">Lutibacter oceani</name>
    <dbReference type="NCBI Taxonomy" id="1853311"/>
    <lineage>
        <taxon>Bacteria</taxon>
        <taxon>Pseudomonadati</taxon>
        <taxon>Bacteroidota</taxon>
        <taxon>Flavobacteriia</taxon>
        <taxon>Flavobacteriales</taxon>
        <taxon>Flavobacteriaceae</taxon>
        <taxon>Lutibacter</taxon>
    </lineage>
</organism>
<dbReference type="PANTHER" id="PTHR43630">
    <property type="entry name" value="POLY-BETA-1,6-N-ACETYL-D-GLUCOSAMINE SYNTHASE"/>
    <property type="match status" value="1"/>
</dbReference>
<feature type="transmembrane region" description="Helical" evidence="4">
    <location>
        <begin position="282"/>
        <end position="304"/>
    </location>
</feature>
<dbReference type="Proteomes" id="UP000256429">
    <property type="component" value="Unassembled WGS sequence"/>
</dbReference>
<evidence type="ECO:0000256" key="1">
    <source>
        <dbReference type="ARBA" id="ARBA00006739"/>
    </source>
</evidence>
<dbReference type="PANTHER" id="PTHR43630:SF1">
    <property type="entry name" value="POLY-BETA-1,6-N-ACETYL-D-GLUCOSAMINE SYNTHASE"/>
    <property type="match status" value="1"/>
</dbReference>
<evidence type="ECO:0000259" key="5">
    <source>
        <dbReference type="Pfam" id="PF00535"/>
    </source>
</evidence>
<keyword evidence="4" id="KW-0472">Membrane</keyword>
<dbReference type="InterPro" id="IPR001173">
    <property type="entry name" value="Glyco_trans_2-like"/>
</dbReference>
<evidence type="ECO:0000256" key="4">
    <source>
        <dbReference type="SAM" id="Phobius"/>
    </source>
</evidence>
<keyword evidence="4" id="KW-0812">Transmembrane</keyword>
<comment type="caution">
    <text evidence="6">The sequence shown here is derived from an EMBL/GenBank/DDBJ whole genome shotgun (WGS) entry which is preliminary data.</text>
</comment>
<dbReference type="Pfam" id="PF00535">
    <property type="entry name" value="Glycos_transf_2"/>
    <property type="match status" value="1"/>
</dbReference>